<dbReference type="InterPro" id="IPR007110">
    <property type="entry name" value="Ig-like_dom"/>
</dbReference>
<dbReference type="InterPro" id="IPR013151">
    <property type="entry name" value="Immunoglobulin_dom"/>
</dbReference>
<evidence type="ECO:0000313" key="3">
    <source>
        <dbReference type="Proteomes" id="UP000038040"/>
    </source>
</evidence>
<evidence type="ECO:0000313" key="5">
    <source>
        <dbReference type="WBParaSite" id="DME_0000573601-mRNA-1"/>
    </source>
</evidence>
<dbReference type="OrthoDB" id="190835at2759"/>
<feature type="domain" description="Ig-like" evidence="1">
    <location>
        <begin position="99"/>
        <end position="208"/>
    </location>
</feature>
<gene>
    <name evidence="2" type="ORF">DME_LOCUS9329</name>
</gene>
<evidence type="ECO:0000259" key="1">
    <source>
        <dbReference type="PROSITE" id="PS50835"/>
    </source>
</evidence>
<protein>
    <submittedName>
        <fullName evidence="5">Ig-like domain-containing protein</fullName>
    </submittedName>
</protein>
<dbReference type="SMART" id="SM00408">
    <property type="entry name" value="IGc2"/>
    <property type="match status" value="2"/>
</dbReference>
<reference evidence="5" key="1">
    <citation type="submission" date="2017-02" db="UniProtKB">
        <authorList>
            <consortium name="WormBaseParasite"/>
        </authorList>
    </citation>
    <scope>IDENTIFICATION</scope>
</reference>
<dbReference type="GO" id="GO:0050808">
    <property type="term" value="P:synapse organization"/>
    <property type="evidence" value="ECO:0007669"/>
    <property type="project" value="TreeGrafter"/>
</dbReference>
<dbReference type="Pfam" id="PF00047">
    <property type="entry name" value="ig"/>
    <property type="match status" value="1"/>
</dbReference>
<dbReference type="InterPro" id="IPR036179">
    <property type="entry name" value="Ig-like_dom_sf"/>
</dbReference>
<dbReference type="SUPFAM" id="SSF48726">
    <property type="entry name" value="Immunoglobulin"/>
    <property type="match status" value="2"/>
</dbReference>
<dbReference type="AlphaFoldDB" id="A0A0N4UED5"/>
<keyword evidence="4" id="KW-1185">Reference proteome</keyword>
<dbReference type="SMART" id="SM00409">
    <property type="entry name" value="IG"/>
    <property type="match status" value="2"/>
</dbReference>
<dbReference type="GO" id="GO:0032589">
    <property type="term" value="C:neuron projection membrane"/>
    <property type="evidence" value="ECO:0007669"/>
    <property type="project" value="TreeGrafter"/>
</dbReference>
<sequence length="229" mass="26328">MERLDENIPRYTLSHQRIVQVSIHEPAYLHCIIPQFSKNLVAWTRVNDEALLTAGELSFTTDPRFQVSLKPSESDWVLIIRRVEKSDSGCYLCEVNTEPKSIVYAVYLNVIERTTKLMANLIGNEVLLNCTITTSNGSTLDEQVMWLRDGKPIDFTRTNKYISKVKRDSRTIVHTLRILRATSEDDGNYACSAIDAPESSHMLHVNSSMYISLKFDPQIIYFYFNEILQ</sequence>
<dbReference type="Pfam" id="PF07686">
    <property type="entry name" value="V-set"/>
    <property type="match status" value="1"/>
</dbReference>
<dbReference type="PANTHER" id="PTHR23279:SF36">
    <property type="entry name" value="DEFECTIVE PROBOSCIS EXTENSION RESPONSE 9, ISOFORM A"/>
    <property type="match status" value="1"/>
</dbReference>
<dbReference type="Proteomes" id="UP000274756">
    <property type="component" value="Unassembled WGS sequence"/>
</dbReference>
<dbReference type="CDD" id="cd00096">
    <property type="entry name" value="Ig"/>
    <property type="match status" value="1"/>
</dbReference>
<evidence type="ECO:0000313" key="4">
    <source>
        <dbReference type="Proteomes" id="UP000274756"/>
    </source>
</evidence>
<evidence type="ECO:0000313" key="2">
    <source>
        <dbReference type="EMBL" id="VDN59356.1"/>
    </source>
</evidence>
<dbReference type="Gene3D" id="2.60.40.10">
    <property type="entry name" value="Immunoglobulins"/>
    <property type="match status" value="2"/>
</dbReference>
<dbReference type="WBParaSite" id="DME_0000573601-mRNA-1">
    <property type="protein sequence ID" value="DME_0000573601-mRNA-1"/>
    <property type="gene ID" value="DME_0000573601"/>
</dbReference>
<dbReference type="InterPro" id="IPR013783">
    <property type="entry name" value="Ig-like_fold"/>
</dbReference>
<dbReference type="InterPro" id="IPR013106">
    <property type="entry name" value="Ig_V-set"/>
</dbReference>
<dbReference type="InterPro" id="IPR003598">
    <property type="entry name" value="Ig_sub2"/>
</dbReference>
<reference evidence="2 4" key="2">
    <citation type="submission" date="2018-11" db="EMBL/GenBank/DDBJ databases">
        <authorList>
            <consortium name="Pathogen Informatics"/>
        </authorList>
    </citation>
    <scope>NUCLEOTIDE SEQUENCE [LARGE SCALE GENOMIC DNA]</scope>
</reference>
<dbReference type="STRING" id="318479.A0A0N4UED5"/>
<dbReference type="InterPro" id="IPR003599">
    <property type="entry name" value="Ig_sub"/>
</dbReference>
<feature type="domain" description="Ig-like" evidence="1">
    <location>
        <begin position="9"/>
        <end position="96"/>
    </location>
</feature>
<dbReference type="Proteomes" id="UP000038040">
    <property type="component" value="Unplaced"/>
</dbReference>
<dbReference type="PROSITE" id="PS50835">
    <property type="entry name" value="IG_LIKE"/>
    <property type="match status" value="2"/>
</dbReference>
<dbReference type="PANTHER" id="PTHR23279">
    <property type="entry name" value="DEFECTIVE PROBOSCIS EXTENSION RESPONSE DPR -RELATED"/>
    <property type="match status" value="1"/>
</dbReference>
<proteinExistence type="predicted"/>
<organism evidence="3 5">
    <name type="scientific">Dracunculus medinensis</name>
    <name type="common">Guinea worm</name>
    <dbReference type="NCBI Taxonomy" id="318479"/>
    <lineage>
        <taxon>Eukaryota</taxon>
        <taxon>Metazoa</taxon>
        <taxon>Ecdysozoa</taxon>
        <taxon>Nematoda</taxon>
        <taxon>Chromadorea</taxon>
        <taxon>Rhabditida</taxon>
        <taxon>Spirurina</taxon>
        <taxon>Dracunculoidea</taxon>
        <taxon>Dracunculidae</taxon>
        <taxon>Dracunculus</taxon>
    </lineage>
</organism>
<dbReference type="SMART" id="SM00406">
    <property type="entry name" value="IGv"/>
    <property type="match status" value="2"/>
</dbReference>
<dbReference type="EMBL" id="UYYG01001180">
    <property type="protein sequence ID" value="VDN59356.1"/>
    <property type="molecule type" value="Genomic_DNA"/>
</dbReference>
<name>A0A0N4UED5_DRAME</name>
<accession>A0A0N4UED5</accession>
<dbReference type="InterPro" id="IPR037448">
    <property type="entry name" value="Zig-8"/>
</dbReference>